<evidence type="ECO:0000313" key="3">
    <source>
        <dbReference type="Proteomes" id="UP001470230"/>
    </source>
</evidence>
<dbReference type="PROSITE" id="PS51186">
    <property type="entry name" value="GNAT"/>
    <property type="match status" value="1"/>
</dbReference>
<feature type="domain" description="N-acetyltransferase" evidence="1">
    <location>
        <begin position="12"/>
        <end position="177"/>
    </location>
</feature>
<evidence type="ECO:0000313" key="2">
    <source>
        <dbReference type="EMBL" id="KAK8886038.1"/>
    </source>
</evidence>
<dbReference type="InterPro" id="IPR000182">
    <property type="entry name" value="GNAT_dom"/>
</dbReference>
<evidence type="ECO:0000259" key="1">
    <source>
        <dbReference type="PROSITE" id="PS51186"/>
    </source>
</evidence>
<dbReference type="Proteomes" id="UP001470230">
    <property type="component" value="Unassembled WGS sequence"/>
</dbReference>
<dbReference type="EMBL" id="JAPFFF010000007">
    <property type="protein sequence ID" value="KAK8886038.1"/>
    <property type="molecule type" value="Genomic_DNA"/>
</dbReference>
<dbReference type="SUPFAM" id="SSF55729">
    <property type="entry name" value="Acyl-CoA N-acyltransferases (Nat)"/>
    <property type="match status" value="1"/>
</dbReference>
<name>A0ABR2K5E6_9EUKA</name>
<dbReference type="InterPro" id="IPR016181">
    <property type="entry name" value="Acyl_CoA_acyltransferase"/>
</dbReference>
<proteinExistence type="predicted"/>
<dbReference type="CDD" id="cd04301">
    <property type="entry name" value="NAT_SF"/>
    <property type="match status" value="1"/>
</dbReference>
<dbReference type="Pfam" id="PF00583">
    <property type="entry name" value="Acetyltransf_1"/>
    <property type="match status" value="1"/>
</dbReference>
<accession>A0ABR2K5E6</accession>
<organism evidence="2 3">
    <name type="scientific">Tritrichomonas musculus</name>
    <dbReference type="NCBI Taxonomy" id="1915356"/>
    <lineage>
        <taxon>Eukaryota</taxon>
        <taxon>Metamonada</taxon>
        <taxon>Parabasalia</taxon>
        <taxon>Tritrichomonadida</taxon>
        <taxon>Tritrichomonadidae</taxon>
        <taxon>Tritrichomonas</taxon>
    </lineage>
</organism>
<keyword evidence="3" id="KW-1185">Reference proteome</keyword>
<reference evidence="2 3" key="1">
    <citation type="submission" date="2024-04" db="EMBL/GenBank/DDBJ databases">
        <title>Tritrichomonas musculus Genome.</title>
        <authorList>
            <person name="Alves-Ferreira E."/>
            <person name="Grigg M."/>
            <person name="Lorenzi H."/>
            <person name="Galac M."/>
        </authorList>
    </citation>
    <scope>NUCLEOTIDE SEQUENCE [LARGE SCALE GENOMIC DNA]</scope>
    <source>
        <strain evidence="2 3">EAF2021</strain>
    </source>
</reference>
<gene>
    <name evidence="2" type="ORF">M9Y10_041498</name>
</gene>
<sequence>MIAYKVLNEDDINIKLFNGFIRHQVITKSWRKQNDEWIIIDAPSVDDWSEEDYQFLVKCLKNTVSTGGFVYGAFNDIKLIGFVSVEPQTMGNDEVYRELSSIHVSEDMRRKGIGKQLFLAAKEWALKSGADKLYISGHPSVESQAFYKKMGCVEAKISETSHVSREPFDCQLECKLK</sequence>
<protein>
    <recommendedName>
        <fullName evidence="1">N-acetyltransferase domain-containing protein</fullName>
    </recommendedName>
</protein>
<dbReference type="Gene3D" id="3.40.630.30">
    <property type="match status" value="1"/>
</dbReference>
<comment type="caution">
    <text evidence="2">The sequence shown here is derived from an EMBL/GenBank/DDBJ whole genome shotgun (WGS) entry which is preliminary data.</text>
</comment>